<dbReference type="Gene3D" id="3.100.10.10">
    <property type="match status" value="1"/>
</dbReference>
<dbReference type="GO" id="GO:0003723">
    <property type="term" value="F:RNA binding"/>
    <property type="evidence" value="ECO:0000318"/>
    <property type="project" value="GO_Central"/>
</dbReference>
<name>A0A2A6CC28_PRIPA</name>
<evidence type="ECO:0000256" key="5">
    <source>
        <dbReference type="ARBA" id="ARBA00035323"/>
    </source>
</evidence>
<dbReference type="GO" id="GO:0006412">
    <property type="term" value="P:translation"/>
    <property type="evidence" value="ECO:0007669"/>
    <property type="project" value="InterPro"/>
</dbReference>
<feature type="region of interest" description="Disordered" evidence="6">
    <location>
        <begin position="117"/>
        <end position="166"/>
    </location>
</feature>
<reference evidence="9" key="1">
    <citation type="journal article" date="2008" name="Nat. Genet.">
        <title>The Pristionchus pacificus genome provides a unique perspective on nematode lifestyle and parasitism.</title>
        <authorList>
            <person name="Dieterich C."/>
            <person name="Clifton S.W."/>
            <person name="Schuster L.N."/>
            <person name="Chinwalla A."/>
            <person name="Delehaunty K."/>
            <person name="Dinkelacker I."/>
            <person name="Fulton L."/>
            <person name="Fulton R."/>
            <person name="Godfrey J."/>
            <person name="Minx P."/>
            <person name="Mitreva M."/>
            <person name="Roeseler W."/>
            <person name="Tian H."/>
            <person name="Witte H."/>
            <person name="Yang S.P."/>
            <person name="Wilson R.K."/>
            <person name="Sommer R.J."/>
        </authorList>
    </citation>
    <scope>NUCLEOTIDE SEQUENCE [LARGE SCALE GENOMIC DNA]</scope>
    <source>
        <strain evidence="9">PS312</strain>
    </source>
</reference>
<dbReference type="PROSITE" id="PS01106">
    <property type="entry name" value="RIBOSOMAL_L18E"/>
    <property type="match status" value="1"/>
</dbReference>
<dbReference type="InterPro" id="IPR000039">
    <property type="entry name" value="Ribosomal_eL18"/>
</dbReference>
<evidence type="ECO:0000256" key="3">
    <source>
        <dbReference type="ARBA" id="ARBA00023274"/>
    </source>
</evidence>
<feature type="domain" description="Large ribosomal subunit protein uL15/eL18" evidence="7">
    <location>
        <begin position="2"/>
        <end position="119"/>
    </location>
</feature>
<comment type="similarity">
    <text evidence="1">Belongs to the eukaryotic ribosomal protein eL18 family.</text>
</comment>
<evidence type="ECO:0000259" key="7">
    <source>
        <dbReference type="Pfam" id="PF17135"/>
    </source>
</evidence>
<dbReference type="InterPro" id="IPR021131">
    <property type="entry name" value="Ribosomal_uL15/eL18"/>
</dbReference>
<evidence type="ECO:0000256" key="4">
    <source>
        <dbReference type="ARBA" id="ARBA00035218"/>
    </source>
</evidence>
<keyword evidence="3" id="KW-0687">Ribonucleoprotein</keyword>
<reference evidence="8" key="2">
    <citation type="submission" date="2022-06" db="UniProtKB">
        <authorList>
            <consortium name="EnsemblMetazoa"/>
        </authorList>
    </citation>
    <scope>IDENTIFICATION</scope>
    <source>
        <strain evidence="8">PS312</strain>
    </source>
</reference>
<evidence type="ECO:0000256" key="2">
    <source>
        <dbReference type="ARBA" id="ARBA00022980"/>
    </source>
</evidence>
<proteinExistence type="inferred from homology"/>
<dbReference type="SUPFAM" id="SSF52080">
    <property type="entry name" value="Ribosomal proteins L15p and L18e"/>
    <property type="match status" value="1"/>
</dbReference>
<evidence type="ECO:0000256" key="1">
    <source>
        <dbReference type="ARBA" id="ARBA00006815"/>
    </source>
</evidence>
<gene>
    <name evidence="8" type="primary">WBGene00106753</name>
</gene>
<dbReference type="AlphaFoldDB" id="A0A2A6CC28"/>
<dbReference type="Proteomes" id="UP000005239">
    <property type="component" value="Unassembled WGS sequence"/>
</dbReference>
<dbReference type="InterPro" id="IPR021132">
    <property type="entry name" value="Ribosomal_eL18/eL18-A/B/_CS"/>
</dbReference>
<keyword evidence="9" id="KW-1185">Reference proteome</keyword>
<dbReference type="GO" id="GO:0022625">
    <property type="term" value="C:cytosolic large ribosomal subunit"/>
    <property type="evidence" value="ECO:0000318"/>
    <property type="project" value="GO_Central"/>
</dbReference>
<evidence type="ECO:0000313" key="8">
    <source>
        <dbReference type="EnsemblMetazoa" id="PPA17199.1"/>
    </source>
</evidence>
<dbReference type="EnsemblMetazoa" id="PPA17199.1">
    <property type="protein sequence ID" value="PPA17199.1"/>
    <property type="gene ID" value="WBGene00106753"/>
</dbReference>
<accession>A0A2A6CC28</accession>
<dbReference type="PANTHER" id="PTHR10934:SF2">
    <property type="entry name" value="LARGE RIBOSOMAL SUBUNIT PROTEIN EL18"/>
    <property type="match status" value="1"/>
</dbReference>
<dbReference type="InterPro" id="IPR036227">
    <property type="entry name" value="Ribosomal_uL15/eL18_sf"/>
</dbReference>
<sequence length="166" mass="18923">MGIDINHKHDRKARRTAPKSEDPYLRILVKLYKYLARRTGAKFNEIVLRRLFMSRKNRAPLSIARIARNLRKPGNENKIVVSLSPVTDDKRIFKVPKITVAALRVTDSARARILKAGGEGPRKAREAERHFGAPGVPHSHVKPFVRAKGRKFERARGRRASRGYKA</sequence>
<dbReference type="PANTHER" id="PTHR10934">
    <property type="entry name" value="60S RIBOSOMAL PROTEIN L18"/>
    <property type="match status" value="1"/>
</dbReference>
<dbReference type="Pfam" id="PF17135">
    <property type="entry name" value="Ribosomal_L18"/>
    <property type="match status" value="1"/>
</dbReference>
<keyword evidence="2" id="KW-0689">Ribosomal protein</keyword>
<organism evidence="8 9">
    <name type="scientific">Pristionchus pacificus</name>
    <name type="common">Parasitic nematode worm</name>
    <dbReference type="NCBI Taxonomy" id="54126"/>
    <lineage>
        <taxon>Eukaryota</taxon>
        <taxon>Metazoa</taxon>
        <taxon>Ecdysozoa</taxon>
        <taxon>Nematoda</taxon>
        <taxon>Chromadorea</taxon>
        <taxon>Rhabditida</taxon>
        <taxon>Rhabditina</taxon>
        <taxon>Diplogasteromorpha</taxon>
        <taxon>Diplogasteroidea</taxon>
        <taxon>Neodiplogasteridae</taxon>
        <taxon>Pristionchus</taxon>
    </lineage>
</organism>
<protein>
    <recommendedName>
        <fullName evidence="4">Large ribosomal subunit protein eL18</fullName>
    </recommendedName>
    <alternativeName>
        <fullName evidence="5">60S ribosomal protein L18</fullName>
    </alternativeName>
</protein>
<accession>A0A8R1YFN4</accession>
<dbReference type="GO" id="GO:0003735">
    <property type="term" value="F:structural constituent of ribosome"/>
    <property type="evidence" value="ECO:0000318"/>
    <property type="project" value="GO_Central"/>
</dbReference>
<evidence type="ECO:0000256" key="6">
    <source>
        <dbReference type="SAM" id="MobiDB-lite"/>
    </source>
</evidence>
<feature type="compositionally biased region" description="Basic residues" evidence="6">
    <location>
        <begin position="139"/>
        <end position="149"/>
    </location>
</feature>
<feature type="compositionally biased region" description="Basic residues" evidence="6">
    <location>
        <begin position="156"/>
        <end position="166"/>
    </location>
</feature>
<evidence type="ECO:0000313" key="9">
    <source>
        <dbReference type="Proteomes" id="UP000005239"/>
    </source>
</evidence>
<feature type="compositionally biased region" description="Basic and acidic residues" evidence="6">
    <location>
        <begin position="120"/>
        <end position="131"/>
    </location>
</feature>